<dbReference type="EMBL" id="PYMJ01000043">
    <property type="protein sequence ID" value="PSU44729.1"/>
    <property type="molecule type" value="Genomic_DNA"/>
</dbReference>
<evidence type="ECO:0000313" key="4">
    <source>
        <dbReference type="Proteomes" id="UP000240987"/>
    </source>
</evidence>
<keyword evidence="4" id="KW-1185">Reference proteome</keyword>
<protein>
    <submittedName>
        <fullName evidence="3">Mannose-6-phosphate isomerase</fullName>
    </submittedName>
</protein>
<comment type="caution">
    <text evidence="3">The sequence shown here is derived from an EMBL/GenBank/DDBJ whole genome shotgun (WGS) entry which is preliminary data.</text>
</comment>
<dbReference type="AlphaFoldDB" id="A0A2T3J7M9"/>
<dbReference type="InterPro" id="IPR011051">
    <property type="entry name" value="RmlC_Cupin_sf"/>
</dbReference>
<proteinExistence type="predicted"/>
<evidence type="ECO:0000313" key="3">
    <source>
        <dbReference type="EMBL" id="PSU44729.1"/>
    </source>
</evidence>
<name>A0A2T3J7M9_9GAMM</name>
<sequence>MKYLSGNSNYDKFPHVEIKGFPNQAWQGWSTIVEQVKCRESNNQKHVLVIDTYHGVDHNELLEQLITPLKPSHVVFTDEAKYSEEHIFEMLERNITDDRVFGVIAPHKLNEFFDAEKLSEIKHQIESATDGLIVVYGHGAKLFAEGDTFIYADLARWEIQQRFRHGELGNWGVENTDEDVLRRYKRAFFIEWRVFDRYKTKLLPQADFLLDTNVALTPKMVTGKAFMAGLEQTVQQPFRLVPFFDPGVWGGQWMKEVCDLDETKPNYAWCFDCVPEENSLLLKYDDVIVEVPSQDLVLLEPKRLLGEEVHARFGAEFPIRFDFLDTMEGQHLSLQVHPLTEYIQQEFGMHYTQDESYYMLDVGDDASVYLGTKTGTNPGEMMADLEAAQRGEKTFDDERFINQFPAKKHDHFLIPAGTVHCSGSNSMVLEISATPYIFTFKLWDWERLGLDGQPRPVHLDHGKEVIQWDRNTEWCEEHLVNAITPIAEGKGWREEKTGLHEREFIETRRHWFSQPVSHNTEGNVNVLNLVEGKEALVLSPDNLFAPFVVHYAETFVIPAQVGEYIIQPYGASEGTEIATIKAYVRG</sequence>
<gene>
    <name evidence="3" type="ORF">C9J12_25880</name>
</gene>
<dbReference type="PANTHER" id="PTHR42742:SF3">
    <property type="entry name" value="FRUCTOKINASE"/>
    <property type="match status" value="1"/>
</dbReference>
<evidence type="ECO:0000256" key="1">
    <source>
        <dbReference type="ARBA" id="ARBA00022723"/>
    </source>
</evidence>
<keyword evidence="2" id="KW-0862">Zinc</keyword>
<accession>A0A2T3J7M9</accession>
<reference evidence="3 4" key="1">
    <citation type="submission" date="2018-01" db="EMBL/GenBank/DDBJ databases">
        <title>Whole genome sequencing of Histamine producing bacteria.</title>
        <authorList>
            <person name="Butler K."/>
        </authorList>
    </citation>
    <scope>NUCLEOTIDE SEQUENCE [LARGE SCALE GENOMIC DNA]</scope>
    <source>
        <strain evidence="3 4">JCM 12947</strain>
    </source>
</reference>
<dbReference type="Proteomes" id="UP000240987">
    <property type="component" value="Unassembled WGS sequence"/>
</dbReference>
<dbReference type="OrthoDB" id="9808275at2"/>
<evidence type="ECO:0000256" key="2">
    <source>
        <dbReference type="ARBA" id="ARBA00022833"/>
    </source>
</evidence>
<keyword evidence="3" id="KW-0413">Isomerase</keyword>
<dbReference type="InterPro" id="IPR014710">
    <property type="entry name" value="RmlC-like_jellyroll"/>
</dbReference>
<dbReference type="SUPFAM" id="SSF51182">
    <property type="entry name" value="RmlC-like cupins"/>
    <property type="match status" value="1"/>
</dbReference>
<dbReference type="CDD" id="cd07010">
    <property type="entry name" value="cupin_PMI_type_I_N_bac"/>
    <property type="match status" value="1"/>
</dbReference>
<dbReference type="GO" id="GO:0016853">
    <property type="term" value="F:isomerase activity"/>
    <property type="evidence" value="ECO:0007669"/>
    <property type="project" value="UniProtKB-KW"/>
</dbReference>
<dbReference type="PANTHER" id="PTHR42742">
    <property type="entry name" value="TRANSCRIPTIONAL REPRESSOR MPRA"/>
    <property type="match status" value="1"/>
</dbReference>
<dbReference type="GO" id="GO:0046872">
    <property type="term" value="F:metal ion binding"/>
    <property type="evidence" value="ECO:0007669"/>
    <property type="project" value="UniProtKB-KW"/>
</dbReference>
<organism evidence="3 4">
    <name type="scientific">Photobacterium frigidiphilum</name>
    <dbReference type="NCBI Taxonomy" id="264736"/>
    <lineage>
        <taxon>Bacteria</taxon>
        <taxon>Pseudomonadati</taxon>
        <taxon>Pseudomonadota</taxon>
        <taxon>Gammaproteobacteria</taxon>
        <taxon>Vibrionales</taxon>
        <taxon>Vibrionaceae</taxon>
        <taxon>Photobacterium</taxon>
    </lineage>
</organism>
<dbReference type="RefSeq" id="WP_107245439.1">
    <property type="nucleotide sequence ID" value="NZ_PYMJ01000043.1"/>
</dbReference>
<keyword evidence="1" id="KW-0479">Metal-binding</keyword>
<dbReference type="Gene3D" id="2.60.120.10">
    <property type="entry name" value="Jelly Rolls"/>
    <property type="match status" value="1"/>
</dbReference>
<dbReference type="InterPro" id="IPR016847">
    <property type="entry name" value="Man6P_Isoase_Firm_lng_prd"/>
</dbReference>
<dbReference type="InterPro" id="IPR051804">
    <property type="entry name" value="Carb_Metab_Reg_Kinase/Isom"/>
</dbReference>
<dbReference type="PIRSF" id="PIRSF026713">
    <property type="entry name" value="PMI_Firm_long_prd"/>
    <property type="match status" value="1"/>
</dbReference>